<evidence type="ECO:0000313" key="2">
    <source>
        <dbReference type="Proteomes" id="UP001140562"/>
    </source>
</evidence>
<dbReference type="Proteomes" id="UP001140562">
    <property type="component" value="Unassembled WGS sequence"/>
</dbReference>
<proteinExistence type="predicted"/>
<name>A0A9W9BYM2_9PLEO</name>
<gene>
    <name evidence="1" type="ORF">N0V87_006393</name>
</gene>
<dbReference type="OrthoDB" id="5275938at2759"/>
<protein>
    <submittedName>
        <fullName evidence="1">Uncharacterized protein</fullName>
    </submittedName>
</protein>
<dbReference type="EMBL" id="JAPEUV010000066">
    <property type="protein sequence ID" value="KAJ4335117.1"/>
    <property type="molecule type" value="Genomic_DNA"/>
</dbReference>
<keyword evidence="2" id="KW-1185">Reference proteome</keyword>
<evidence type="ECO:0000313" key="1">
    <source>
        <dbReference type="EMBL" id="KAJ4335117.1"/>
    </source>
</evidence>
<dbReference type="AlphaFoldDB" id="A0A9W9BYM2"/>
<organism evidence="1 2">
    <name type="scientific">Didymella glomerata</name>
    <dbReference type="NCBI Taxonomy" id="749621"/>
    <lineage>
        <taxon>Eukaryota</taxon>
        <taxon>Fungi</taxon>
        <taxon>Dikarya</taxon>
        <taxon>Ascomycota</taxon>
        <taxon>Pezizomycotina</taxon>
        <taxon>Dothideomycetes</taxon>
        <taxon>Pleosporomycetidae</taxon>
        <taxon>Pleosporales</taxon>
        <taxon>Pleosporineae</taxon>
        <taxon>Didymellaceae</taxon>
        <taxon>Didymella</taxon>
    </lineage>
</organism>
<comment type="caution">
    <text evidence="1">The sequence shown here is derived from an EMBL/GenBank/DDBJ whole genome shotgun (WGS) entry which is preliminary data.</text>
</comment>
<accession>A0A9W9BYM2</accession>
<sequence length="216" mass="23759">MGYADLGTLALVADKYDCTHLLQPWRMTWFPALVTINQFNDLEKPLLAAYIFDTPNEFFKISQSMIRDCSEPLNIMAALEQDVLPIRVVDQILKKQHNAQKQALAAFNEVVTGNELCNSALQIVGSCFKKFVDDGLWPFGIPSVLHLKTNVDSAGVAIAQGCNNSSCVCQKGFACKDEIIATITAVYDSATGLCLACVKLRELGHAQPCRVSHTYI</sequence>
<reference evidence="1" key="1">
    <citation type="submission" date="2022-10" db="EMBL/GenBank/DDBJ databases">
        <title>Tapping the CABI collections for fungal endophytes: first genome assemblies for Collariella, Neodidymelliopsis, Ascochyta clinopodiicola, Didymella pomorum, Didymosphaeria variabile, Neocosmospora piperis and Neocucurbitaria cava.</title>
        <authorList>
            <person name="Hill R."/>
        </authorList>
    </citation>
    <scope>NUCLEOTIDE SEQUENCE</scope>
    <source>
        <strain evidence="1">IMI 360193</strain>
    </source>
</reference>